<accession>A0A0V0GG38</accession>
<evidence type="ECO:0000313" key="1">
    <source>
        <dbReference type="EMBL" id="JAP06878.1"/>
    </source>
</evidence>
<dbReference type="AlphaFoldDB" id="A0A0V0GG38"/>
<dbReference type="EMBL" id="GEDG01040059">
    <property type="protein sequence ID" value="JAP06878.1"/>
    <property type="molecule type" value="Transcribed_RNA"/>
</dbReference>
<sequence length="76" mass="8291">KNIRHLTGNTSQQTRPLTLARKLCVTLVQEFPSSAFLVPLTLRDPTVVLDAYLFGPISLSSVSLNLISTSSCPTFN</sequence>
<proteinExistence type="predicted"/>
<organism evidence="1">
    <name type="scientific">Solanum chacoense</name>
    <name type="common">Chaco potato</name>
    <dbReference type="NCBI Taxonomy" id="4108"/>
    <lineage>
        <taxon>Eukaryota</taxon>
        <taxon>Viridiplantae</taxon>
        <taxon>Streptophyta</taxon>
        <taxon>Embryophyta</taxon>
        <taxon>Tracheophyta</taxon>
        <taxon>Spermatophyta</taxon>
        <taxon>Magnoliopsida</taxon>
        <taxon>eudicotyledons</taxon>
        <taxon>Gunneridae</taxon>
        <taxon>Pentapetalae</taxon>
        <taxon>asterids</taxon>
        <taxon>lamiids</taxon>
        <taxon>Solanales</taxon>
        <taxon>Solanaceae</taxon>
        <taxon>Solanoideae</taxon>
        <taxon>Solaneae</taxon>
        <taxon>Solanum</taxon>
    </lineage>
</organism>
<protein>
    <submittedName>
        <fullName evidence="1">Putative ovule protein</fullName>
    </submittedName>
</protein>
<feature type="non-terminal residue" evidence="1">
    <location>
        <position position="1"/>
    </location>
</feature>
<name>A0A0V0GG38_SOLCH</name>
<reference evidence="1" key="1">
    <citation type="submission" date="2015-12" db="EMBL/GenBank/DDBJ databases">
        <title>Gene expression during late stages of embryo sac development: a critical building block for successful pollen-pistil interactions.</title>
        <authorList>
            <person name="Liu Y."/>
            <person name="Joly V."/>
            <person name="Sabar M."/>
            <person name="Matton D.P."/>
        </authorList>
    </citation>
    <scope>NUCLEOTIDE SEQUENCE</scope>
</reference>